<reference evidence="7 8" key="1">
    <citation type="journal article" date="2007" name="Science">
        <title>Sea anemone genome reveals ancestral eumetazoan gene repertoire and genomic organization.</title>
        <authorList>
            <person name="Putnam N.H."/>
            <person name="Srivastava M."/>
            <person name="Hellsten U."/>
            <person name="Dirks B."/>
            <person name="Chapman J."/>
            <person name="Salamov A."/>
            <person name="Terry A."/>
            <person name="Shapiro H."/>
            <person name="Lindquist E."/>
            <person name="Kapitonov V.V."/>
            <person name="Jurka J."/>
            <person name="Genikhovich G."/>
            <person name="Grigoriev I.V."/>
            <person name="Lucas S.M."/>
            <person name="Steele R.E."/>
            <person name="Finnerty J.R."/>
            <person name="Technau U."/>
            <person name="Martindale M.Q."/>
            <person name="Rokhsar D.S."/>
        </authorList>
    </citation>
    <scope>NUCLEOTIDE SEQUENCE [LARGE SCALE GENOMIC DNA]</scope>
    <source>
        <strain evidence="8">CH2 X CH6</strain>
    </source>
</reference>
<dbReference type="PROSITE" id="PS00223">
    <property type="entry name" value="ANNEXIN_1"/>
    <property type="match status" value="1"/>
</dbReference>
<comment type="domain">
    <text evidence="6">A pair of annexin repeats may form one binding site for calcium and phospholipid.</text>
</comment>
<protein>
    <recommendedName>
        <fullName evidence="6">Annexin</fullName>
    </recommendedName>
</protein>
<dbReference type="PANTHER" id="PTHR10502">
    <property type="entry name" value="ANNEXIN"/>
    <property type="match status" value="1"/>
</dbReference>
<keyword evidence="4 6" id="KW-0041">Annexin</keyword>
<keyword evidence="3 6" id="KW-0106">Calcium</keyword>
<gene>
    <name evidence="7" type="ORF">NEMVEDRAFT_v1g143406</name>
</gene>
<evidence type="ECO:0000256" key="6">
    <source>
        <dbReference type="RuleBase" id="RU003540"/>
    </source>
</evidence>
<evidence type="ECO:0000256" key="4">
    <source>
        <dbReference type="ARBA" id="ARBA00023216"/>
    </source>
</evidence>
<dbReference type="GO" id="GO:0005509">
    <property type="term" value="F:calcium ion binding"/>
    <property type="evidence" value="ECO:0007669"/>
    <property type="project" value="InterPro"/>
</dbReference>
<dbReference type="PANTHER" id="PTHR10502:SF102">
    <property type="entry name" value="ANNEXIN B11"/>
    <property type="match status" value="1"/>
</dbReference>
<dbReference type="PROSITE" id="PS51897">
    <property type="entry name" value="ANNEXIN_2"/>
    <property type="match status" value="2"/>
</dbReference>
<dbReference type="InParanoid" id="A7T2R2"/>
<keyword evidence="2 6" id="KW-0677">Repeat</keyword>
<organism evidence="7 8">
    <name type="scientific">Nematostella vectensis</name>
    <name type="common">Starlet sea anemone</name>
    <dbReference type="NCBI Taxonomy" id="45351"/>
    <lineage>
        <taxon>Eukaryota</taxon>
        <taxon>Metazoa</taxon>
        <taxon>Cnidaria</taxon>
        <taxon>Anthozoa</taxon>
        <taxon>Hexacorallia</taxon>
        <taxon>Actiniaria</taxon>
        <taxon>Edwardsiidae</taxon>
        <taxon>Nematostella</taxon>
    </lineage>
</organism>
<evidence type="ECO:0000313" key="8">
    <source>
        <dbReference type="Proteomes" id="UP000001593"/>
    </source>
</evidence>
<comment type="similarity">
    <text evidence="1 6">Belongs to the annexin family.</text>
</comment>
<dbReference type="FunFam" id="1.10.220.10:FF:000002">
    <property type="entry name" value="Annexin"/>
    <property type="match status" value="1"/>
</dbReference>
<dbReference type="Gene3D" id="1.10.220.10">
    <property type="entry name" value="Annexin"/>
    <property type="match status" value="3"/>
</dbReference>
<name>A7T2R2_NEMVE</name>
<proteinExistence type="inferred from homology"/>
<dbReference type="GO" id="GO:0001786">
    <property type="term" value="F:phosphatidylserine binding"/>
    <property type="evidence" value="ECO:0000318"/>
    <property type="project" value="GO_Central"/>
</dbReference>
<evidence type="ECO:0000256" key="5">
    <source>
        <dbReference type="ARBA" id="ARBA00023302"/>
    </source>
</evidence>
<keyword evidence="8" id="KW-1185">Reference proteome</keyword>
<dbReference type="SMART" id="SM00335">
    <property type="entry name" value="ANX"/>
    <property type="match status" value="2"/>
</dbReference>
<dbReference type="InterPro" id="IPR018252">
    <property type="entry name" value="Annexin_repeat_CS"/>
</dbReference>
<dbReference type="InterPro" id="IPR018502">
    <property type="entry name" value="Annexin_repeat"/>
</dbReference>
<dbReference type="Proteomes" id="UP000001593">
    <property type="component" value="Unassembled WGS sequence"/>
</dbReference>
<dbReference type="AlphaFoldDB" id="A7T2R2"/>
<dbReference type="SUPFAM" id="SSF47874">
    <property type="entry name" value="Annexin"/>
    <property type="match status" value="1"/>
</dbReference>
<dbReference type="HOGENOM" id="CLU_025300_2_1_1"/>
<dbReference type="GO" id="GO:0012506">
    <property type="term" value="C:vesicle membrane"/>
    <property type="evidence" value="ECO:0000318"/>
    <property type="project" value="GO_Central"/>
</dbReference>
<dbReference type="Pfam" id="PF00191">
    <property type="entry name" value="Annexin"/>
    <property type="match status" value="2"/>
</dbReference>
<dbReference type="FunFam" id="1.10.220.10:FF:000001">
    <property type="entry name" value="Annexin"/>
    <property type="match status" value="1"/>
</dbReference>
<dbReference type="InterPro" id="IPR001464">
    <property type="entry name" value="Annexin"/>
</dbReference>
<sequence>VFSRDLEKDIAGDTSGKFKKFLISLCNANRIETAPVDYLKAQQDAQALYKAGEGRWGTDESNHVTETQESSFGERARMLTPSVRICKYDIEESIKREMSGDLRDGMVTIVRVVKNAPAFFAEKLYKSMKGLGTDDKTLIRIVVTRSEVDMLDIRDEFHKMYGTTLAKYISDDTKGNYKKILLQLIGEPVK</sequence>
<dbReference type="GO" id="GO:0005544">
    <property type="term" value="F:calcium-dependent phospholipid binding"/>
    <property type="evidence" value="ECO:0000318"/>
    <property type="project" value="GO_Central"/>
</dbReference>
<dbReference type="PhylomeDB" id="A7T2R2"/>
<evidence type="ECO:0000256" key="2">
    <source>
        <dbReference type="ARBA" id="ARBA00022737"/>
    </source>
</evidence>
<dbReference type="GO" id="GO:0005634">
    <property type="term" value="C:nucleus"/>
    <property type="evidence" value="ECO:0000318"/>
    <property type="project" value="GO_Central"/>
</dbReference>
<evidence type="ECO:0000256" key="3">
    <source>
        <dbReference type="ARBA" id="ARBA00022837"/>
    </source>
</evidence>
<accession>A7T2R2</accession>
<dbReference type="EMBL" id="DS470306">
    <property type="protein sequence ID" value="EDO29757.1"/>
    <property type="molecule type" value="Genomic_DNA"/>
</dbReference>
<evidence type="ECO:0000313" key="7">
    <source>
        <dbReference type="EMBL" id="EDO29757.1"/>
    </source>
</evidence>
<dbReference type="GO" id="GO:0005886">
    <property type="term" value="C:plasma membrane"/>
    <property type="evidence" value="ECO:0000318"/>
    <property type="project" value="GO_Central"/>
</dbReference>
<evidence type="ECO:0000256" key="1">
    <source>
        <dbReference type="ARBA" id="ARBA00007831"/>
    </source>
</evidence>
<dbReference type="eggNOG" id="KOG0819">
    <property type="taxonomic scope" value="Eukaryota"/>
</dbReference>
<dbReference type="InterPro" id="IPR037104">
    <property type="entry name" value="Annexin_sf"/>
</dbReference>
<feature type="non-terminal residue" evidence="7">
    <location>
        <position position="190"/>
    </location>
</feature>
<keyword evidence="5 6" id="KW-0111">Calcium/phospholipid-binding</keyword>
<dbReference type="OMA" id="AREENWD"/>
<dbReference type="GO" id="GO:0005737">
    <property type="term" value="C:cytoplasm"/>
    <property type="evidence" value="ECO:0000318"/>
    <property type="project" value="GO_Central"/>
</dbReference>
<dbReference type="PRINTS" id="PR00196">
    <property type="entry name" value="ANNEXIN"/>
</dbReference>